<protein>
    <submittedName>
        <fullName evidence="2">Uncharacterized protein</fullName>
    </submittedName>
</protein>
<keyword evidence="1" id="KW-0472">Membrane</keyword>
<gene>
    <name evidence="2" type="ordered locus">Desca_2026</name>
</gene>
<dbReference type="EMBL" id="CP002736">
    <property type="protein sequence ID" value="AEF94865.1"/>
    <property type="molecule type" value="Genomic_DNA"/>
</dbReference>
<feature type="transmembrane region" description="Helical" evidence="1">
    <location>
        <begin position="12"/>
        <end position="31"/>
    </location>
</feature>
<dbReference type="eggNOG" id="ENOG5033G23">
    <property type="taxonomic scope" value="Bacteria"/>
</dbReference>
<organism evidence="2 3">
    <name type="scientific">Desulfotomaculum nigrificans (strain DSM 14880 / VKM B-2319 / CO-1-SRB)</name>
    <name type="common">Desulfotomaculum carboxydivorans</name>
    <dbReference type="NCBI Taxonomy" id="868595"/>
    <lineage>
        <taxon>Bacteria</taxon>
        <taxon>Bacillati</taxon>
        <taxon>Bacillota</taxon>
        <taxon>Clostridia</taxon>
        <taxon>Eubacteriales</taxon>
        <taxon>Desulfotomaculaceae</taxon>
        <taxon>Desulfotomaculum</taxon>
    </lineage>
</organism>
<evidence type="ECO:0000256" key="1">
    <source>
        <dbReference type="SAM" id="Phobius"/>
    </source>
</evidence>
<evidence type="ECO:0000313" key="3">
    <source>
        <dbReference type="Proteomes" id="UP000009226"/>
    </source>
</evidence>
<dbReference type="KEGG" id="dca:Desca_2026"/>
<dbReference type="STRING" id="868595.Desca_2026"/>
<dbReference type="RefSeq" id="WP_003543813.1">
    <property type="nucleotide sequence ID" value="NC_015565.1"/>
</dbReference>
<dbReference type="Proteomes" id="UP000009226">
    <property type="component" value="Chromosome"/>
</dbReference>
<name>F6B993_DESCC</name>
<evidence type="ECO:0000313" key="2">
    <source>
        <dbReference type="EMBL" id="AEF94865.1"/>
    </source>
</evidence>
<keyword evidence="3" id="KW-1185">Reference proteome</keyword>
<proteinExistence type="predicted"/>
<keyword evidence="1" id="KW-1133">Transmembrane helix</keyword>
<sequence>MRKYHLGSRAEKYLLGVIMVGLGLLLAYHFLVAGLPFNQVINQVGSDAQTVTVSAEVPRSSLILQLVNFSGMPRVKVLVNGKVKADFSHPYVTIPVAAGDTVEIDTAFYRHEVKIKVLDTSDNVVYPKKGVEITACQTVVSLGQVKLLSTEKQ</sequence>
<dbReference type="AlphaFoldDB" id="F6B993"/>
<accession>F6B993</accession>
<dbReference type="HOGENOM" id="CLU_1710294_0_0_9"/>
<reference evidence="2 3" key="1">
    <citation type="submission" date="2011-05" db="EMBL/GenBank/DDBJ databases">
        <title>Complete sequence of Desulfotomaculum carboxydivorans CO-1-SRB.</title>
        <authorList>
            <consortium name="US DOE Joint Genome Institute"/>
            <person name="Lucas S."/>
            <person name="Han J."/>
            <person name="Lapidus A."/>
            <person name="Cheng J.-F."/>
            <person name="Goodwin L."/>
            <person name="Pitluck S."/>
            <person name="Peters L."/>
            <person name="Mikhailova N."/>
            <person name="Lu M."/>
            <person name="Han C."/>
            <person name="Tapia R."/>
            <person name="Land M."/>
            <person name="Hauser L."/>
            <person name="Kyrpides N."/>
            <person name="Ivanova N."/>
            <person name="Pagani I."/>
            <person name="Stams A."/>
            <person name="Plugge C."/>
            <person name="Muyzer G."/>
            <person name="Kuever J."/>
            <person name="Parshina S."/>
            <person name="Ivanova A."/>
            <person name="Nazina T."/>
            <person name="Woyke T."/>
        </authorList>
    </citation>
    <scope>NUCLEOTIDE SEQUENCE [LARGE SCALE GENOMIC DNA]</scope>
    <source>
        <strain evidence="3">DSM 14880 / VKM B-2319 / CO-1-SRB</strain>
    </source>
</reference>
<keyword evidence="1" id="KW-0812">Transmembrane</keyword>